<protein>
    <submittedName>
        <fullName evidence="7">CDP-glycerol glycerophosphotransferase family protein</fullName>
    </submittedName>
</protein>
<dbReference type="Gene3D" id="3.40.50.12580">
    <property type="match status" value="1"/>
</dbReference>
<dbReference type="InterPro" id="IPR043148">
    <property type="entry name" value="TagF_C"/>
</dbReference>
<dbReference type="InterPro" id="IPR007554">
    <property type="entry name" value="Glycerophosphate_synth"/>
</dbReference>
<keyword evidence="6" id="KW-0472">Membrane</keyword>
<keyword evidence="8" id="KW-1185">Reference proteome</keyword>
<dbReference type="PANTHER" id="PTHR37316:SF3">
    <property type="entry name" value="TEICHOIC ACID GLYCEROL-PHOSPHATE TRANSFERASE"/>
    <property type="match status" value="1"/>
</dbReference>
<evidence type="ECO:0000256" key="2">
    <source>
        <dbReference type="ARBA" id="ARBA00010488"/>
    </source>
</evidence>
<dbReference type="Gene3D" id="3.40.50.11820">
    <property type="match status" value="1"/>
</dbReference>
<keyword evidence="5" id="KW-0777">Teichoic acid biosynthesis</keyword>
<dbReference type="Proteomes" id="UP001060164">
    <property type="component" value="Chromosome"/>
</dbReference>
<dbReference type="SUPFAM" id="SSF53756">
    <property type="entry name" value="UDP-Glycosyltransferase/glycogen phosphorylase"/>
    <property type="match status" value="1"/>
</dbReference>
<organism evidence="7 8">
    <name type="scientific">Ruminococcus gauvreauii</name>
    <dbReference type="NCBI Taxonomy" id="438033"/>
    <lineage>
        <taxon>Bacteria</taxon>
        <taxon>Bacillati</taxon>
        <taxon>Bacillota</taxon>
        <taxon>Clostridia</taxon>
        <taxon>Eubacteriales</taxon>
        <taxon>Oscillospiraceae</taxon>
        <taxon>Ruminococcus</taxon>
    </lineage>
</organism>
<dbReference type="Pfam" id="PF04464">
    <property type="entry name" value="Glyphos_transf"/>
    <property type="match status" value="1"/>
</dbReference>
<evidence type="ECO:0000256" key="1">
    <source>
        <dbReference type="ARBA" id="ARBA00004202"/>
    </source>
</evidence>
<dbReference type="InterPro" id="IPR043149">
    <property type="entry name" value="TagF_N"/>
</dbReference>
<dbReference type="InterPro" id="IPR051612">
    <property type="entry name" value="Teichoic_Acid_Biosynth"/>
</dbReference>
<proteinExistence type="inferred from homology"/>
<accession>A0ABY5VDN8</accession>
<name>A0ABY5VDN8_9FIRM</name>
<gene>
    <name evidence="7" type="ORF">NQ502_13570</name>
</gene>
<evidence type="ECO:0000256" key="3">
    <source>
        <dbReference type="ARBA" id="ARBA00022475"/>
    </source>
</evidence>
<evidence type="ECO:0000256" key="6">
    <source>
        <dbReference type="ARBA" id="ARBA00023136"/>
    </source>
</evidence>
<comment type="similarity">
    <text evidence="2">Belongs to the CDP-glycerol glycerophosphotransferase family.</text>
</comment>
<evidence type="ECO:0000256" key="4">
    <source>
        <dbReference type="ARBA" id="ARBA00022679"/>
    </source>
</evidence>
<dbReference type="PANTHER" id="PTHR37316">
    <property type="entry name" value="TEICHOIC ACID GLYCEROL-PHOSPHATE PRIMASE"/>
    <property type="match status" value="1"/>
</dbReference>
<keyword evidence="4" id="KW-0808">Transferase</keyword>
<dbReference type="EMBL" id="CP102290">
    <property type="protein sequence ID" value="UWP58407.1"/>
    <property type="molecule type" value="Genomic_DNA"/>
</dbReference>
<dbReference type="RefSeq" id="WP_028528195.1">
    <property type="nucleotide sequence ID" value="NZ_CABLBR010000008.1"/>
</dbReference>
<reference evidence="7" key="1">
    <citation type="journal article" date="2022" name="Cell">
        <title>Design, construction, and in vivo augmentation of a complex gut microbiome.</title>
        <authorList>
            <person name="Cheng A.G."/>
            <person name="Ho P.Y."/>
            <person name="Aranda-Diaz A."/>
            <person name="Jain S."/>
            <person name="Yu F.B."/>
            <person name="Meng X."/>
            <person name="Wang M."/>
            <person name="Iakiviak M."/>
            <person name="Nagashima K."/>
            <person name="Zhao A."/>
            <person name="Murugkar P."/>
            <person name="Patil A."/>
            <person name="Atabakhsh K."/>
            <person name="Weakley A."/>
            <person name="Yan J."/>
            <person name="Brumbaugh A.R."/>
            <person name="Higginbottom S."/>
            <person name="Dimas A."/>
            <person name="Shiver A.L."/>
            <person name="Deutschbauer A."/>
            <person name="Neff N."/>
            <person name="Sonnenburg J.L."/>
            <person name="Huang K.C."/>
            <person name="Fischbach M.A."/>
        </authorList>
    </citation>
    <scope>NUCLEOTIDE SEQUENCE</scope>
    <source>
        <strain evidence="7">DSM 19829</strain>
    </source>
</reference>
<comment type="subcellular location">
    <subcellularLocation>
        <location evidence="1">Cell membrane</location>
        <topology evidence="1">Peripheral membrane protein</topology>
    </subcellularLocation>
</comment>
<keyword evidence="3" id="KW-1003">Cell membrane</keyword>
<sequence>MKRKLMSFIKYCRPVYDLYYYLGTGLLNFLKLFVRTDERLILFNSFGGKSFNDSPRAIYEAMCRDPRFAGFRFVWAFQEPEKFTVKNGEKIKSDTLPYFLTALKARVWITNSSLERGLGFVGKHTFFVNTWHGTPLKKMGNDLKEQNVSFKSKNTWNMDLFTTQSSYEMEIFTRVFELKPGICRVTGLPRNDELAWVTREKRAACRENLGIAPGQCVILYAPTFREYEKNEALQCVFAPPVHWEKWFRALGEETVILVRAHYEAVRNMQLPEDTNAIRDVSDYESLNELMIASDILISDYSSVFFDYSILEKPMVCFAYDYEQYEAARGMYFDIRKWLPGGSVTEDELLSLLKGLKEQGAYEAAAEQTRRFRQEFVDSCGHGTDNVLNAVAKKLTF</sequence>
<evidence type="ECO:0000313" key="7">
    <source>
        <dbReference type="EMBL" id="UWP58407.1"/>
    </source>
</evidence>
<evidence type="ECO:0000313" key="8">
    <source>
        <dbReference type="Proteomes" id="UP001060164"/>
    </source>
</evidence>
<evidence type="ECO:0000256" key="5">
    <source>
        <dbReference type="ARBA" id="ARBA00022944"/>
    </source>
</evidence>